<name>A0A972SH00_9BURK</name>
<gene>
    <name evidence="1" type="ORF">GNZ13_12715</name>
</gene>
<dbReference type="RefSeq" id="WP_172164424.1">
    <property type="nucleotide sequence ID" value="NZ_WOEZ01000061.1"/>
</dbReference>
<proteinExistence type="predicted"/>
<dbReference type="EMBL" id="WOEZ01000061">
    <property type="protein sequence ID" value="NPT55438.1"/>
    <property type="molecule type" value="Genomic_DNA"/>
</dbReference>
<feature type="non-terminal residue" evidence="1">
    <location>
        <position position="70"/>
    </location>
</feature>
<organism evidence="1 2">
    <name type="scientific">Paraburkholderia elongata</name>
    <dbReference type="NCBI Taxonomy" id="2675747"/>
    <lineage>
        <taxon>Bacteria</taxon>
        <taxon>Pseudomonadati</taxon>
        <taxon>Pseudomonadota</taxon>
        <taxon>Betaproteobacteria</taxon>
        <taxon>Burkholderiales</taxon>
        <taxon>Burkholderiaceae</taxon>
        <taxon>Paraburkholderia</taxon>
    </lineage>
</organism>
<evidence type="ECO:0000313" key="1">
    <source>
        <dbReference type="EMBL" id="NPT55438.1"/>
    </source>
</evidence>
<sequence>MSAKARLTTAFGVLAALTLERSFEDLVPYLLYLLGIGERGAALAEMDPQIRRDRTIDAIIQLLTRESRDQ</sequence>
<accession>A0A972SH00</accession>
<evidence type="ECO:0000313" key="2">
    <source>
        <dbReference type="Proteomes" id="UP000655523"/>
    </source>
</evidence>
<dbReference type="Proteomes" id="UP000655523">
    <property type="component" value="Unassembled WGS sequence"/>
</dbReference>
<reference evidence="1 2" key="1">
    <citation type="submission" date="2019-11" db="EMBL/GenBank/DDBJ databases">
        <title>Metabolism of dissolved organic matter in forest soils.</title>
        <authorList>
            <person name="Cyle K.T."/>
            <person name="Wilhelm R.C."/>
            <person name="Martinez C.E."/>
        </authorList>
    </citation>
    <scope>NUCLEOTIDE SEQUENCE [LARGE SCALE GENOMIC DNA]</scope>
    <source>
        <strain evidence="1 2">5N</strain>
    </source>
</reference>
<comment type="caution">
    <text evidence="1">The sequence shown here is derived from an EMBL/GenBank/DDBJ whole genome shotgun (WGS) entry which is preliminary data.</text>
</comment>
<keyword evidence="2" id="KW-1185">Reference proteome</keyword>
<dbReference type="AlphaFoldDB" id="A0A972SH00"/>
<protein>
    <submittedName>
        <fullName evidence="1">Uncharacterized protein</fullName>
    </submittedName>
</protein>